<organism evidence="2 3">
    <name type="scientific">Flavobacterium hercynium</name>
    <dbReference type="NCBI Taxonomy" id="387094"/>
    <lineage>
        <taxon>Bacteria</taxon>
        <taxon>Pseudomonadati</taxon>
        <taxon>Bacteroidota</taxon>
        <taxon>Flavobacteriia</taxon>
        <taxon>Flavobacteriales</taxon>
        <taxon>Flavobacteriaceae</taxon>
        <taxon>Flavobacterium</taxon>
    </lineage>
</organism>
<dbReference type="AlphaFoldDB" id="A0A226HFN0"/>
<evidence type="ECO:0000313" key="2">
    <source>
        <dbReference type="EMBL" id="OXA92914.1"/>
    </source>
</evidence>
<keyword evidence="3" id="KW-1185">Reference proteome</keyword>
<name>A0A226HFN0_9FLAO</name>
<dbReference type="RefSeq" id="WP_089049528.1">
    <property type="nucleotide sequence ID" value="NZ_FXTV01000001.1"/>
</dbReference>
<dbReference type="Proteomes" id="UP000198345">
    <property type="component" value="Unassembled WGS sequence"/>
</dbReference>
<reference evidence="2 3" key="1">
    <citation type="submission" date="2016-11" db="EMBL/GenBank/DDBJ databases">
        <title>Whole genomes of Flavobacteriaceae.</title>
        <authorList>
            <person name="Stine C."/>
            <person name="Li C."/>
            <person name="Tadesse D."/>
        </authorList>
    </citation>
    <scope>NUCLEOTIDE SEQUENCE [LARGE SCALE GENOMIC DNA]</scope>
    <source>
        <strain evidence="2 3">DSM 18292</strain>
    </source>
</reference>
<comment type="caution">
    <text evidence="2">The sequence shown here is derived from an EMBL/GenBank/DDBJ whole genome shotgun (WGS) entry which is preliminary data.</text>
</comment>
<dbReference type="OrthoDB" id="1436875at2"/>
<evidence type="ECO:0000313" key="3">
    <source>
        <dbReference type="Proteomes" id="UP000198345"/>
    </source>
</evidence>
<dbReference type="EMBL" id="MUGW01000017">
    <property type="protein sequence ID" value="OXA92914.1"/>
    <property type="molecule type" value="Genomic_DNA"/>
</dbReference>
<gene>
    <name evidence="2" type="ORF">B0A66_09095</name>
</gene>
<proteinExistence type="predicted"/>
<protein>
    <submittedName>
        <fullName evidence="2">Uncharacterized protein</fullName>
    </submittedName>
</protein>
<sequence>MCNFKWTFLLLFCVLTTSFSQTKTIEKGTYISTNKSQKIKLNLLEDNKYDLVFYSGEYKIKGDSLLFSQKDKSENAFNVTFNKGKKADKIKVKFVDPSYYSFYIGTQNGNGPINYTRLSDIKSKVDPEWKSLDVEFDLETPAEFLYLVYEKYQEESQISKFAIPKDASEIVIKYELDALVNMNLVGVFDKKNNELKISENGAQNPLVFINAKDVKPEETQNAKSITNEKVLNWSYPGKEPLVSDDFGTDFAVDSNSTYQNSNFNFKFKIADNLKTALSDTKASKSKFLVVGVDTKNPAAKTDFAAFIKGLEEQVSYSMYNGYDPQYDVFNYYLATANDKKWLKTNAITNDPSVIVLNGDGEILATAKSNLLDKKSEFSYYDNFYKSLQVTSAFYGFKKVQTNKKATDADLITAFHNVAITELPYDYNYSTDSTYADEVTYFKNVKVSLDKKEINQLWKKVIEAHQKDTKPNRLLVETILKEIKNQGFYKHFFNEDKVLNDTDFLSIDYLLKHYDAIQQWNVQNEQGENVLAIGNLSAEIANALQQSTYIPQEGVEGTANQDKTNAVYKKMIAAGKGNYDCYRNYFAFLTSESEQKGDDTPLMKEFSAYFDTYLSPEKGNVIQRLDDMYANVGTDYQYMYGDWTSFKDYHSNLANSVAWAVTLKPENASYIKAAIAWSEYSLLITKNNSYYLDTLAQLYYKDGQKNKAIETQQLAVKFISSVFDEQTATEIRETLSKMQNGTY</sequence>
<keyword evidence="1" id="KW-0732">Signal</keyword>
<accession>A0A226HFN0</accession>
<feature type="signal peptide" evidence="1">
    <location>
        <begin position="1"/>
        <end position="22"/>
    </location>
</feature>
<feature type="chain" id="PRO_5012488801" evidence="1">
    <location>
        <begin position="23"/>
        <end position="742"/>
    </location>
</feature>
<evidence type="ECO:0000256" key="1">
    <source>
        <dbReference type="SAM" id="SignalP"/>
    </source>
</evidence>